<keyword evidence="3" id="KW-1185">Reference proteome</keyword>
<evidence type="ECO:0000313" key="2">
    <source>
        <dbReference type="EMBL" id="KAK1437110.1"/>
    </source>
</evidence>
<accession>A0AAD8LGJ0</accession>
<comment type="caution">
    <text evidence="2">The sequence shown here is derived from an EMBL/GenBank/DDBJ whole genome shotgun (WGS) entry which is preliminary data.</text>
</comment>
<dbReference type="PROSITE" id="PS51257">
    <property type="entry name" value="PROKAR_LIPOPROTEIN"/>
    <property type="match status" value="1"/>
</dbReference>
<reference evidence="2" key="1">
    <citation type="journal article" date="2023" name="bioRxiv">
        <title>Improved chromosome-level genome assembly for marigold (Tagetes erecta).</title>
        <authorList>
            <person name="Jiang F."/>
            <person name="Yuan L."/>
            <person name="Wang S."/>
            <person name="Wang H."/>
            <person name="Xu D."/>
            <person name="Wang A."/>
            <person name="Fan W."/>
        </authorList>
    </citation>
    <scope>NUCLEOTIDE SEQUENCE</scope>
    <source>
        <strain evidence="2">WSJ</strain>
        <tissue evidence="2">Leaf</tissue>
    </source>
</reference>
<organism evidence="2 3">
    <name type="scientific">Tagetes erecta</name>
    <name type="common">African marigold</name>
    <dbReference type="NCBI Taxonomy" id="13708"/>
    <lineage>
        <taxon>Eukaryota</taxon>
        <taxon>Viridiplantae</taxon>
        <taxon>Streptophyta</taxon>
        <taxon>Embryophyta</taxon>
        <taxon>Tracheophyta</taxon>
        <taxon>Spermatophyta</taxon>
        <taxon>Magnoliopsida</taxon>
        <taxon>eudicotyledons</taxon>
        <taxon>Gunneridae</taxon>
        <taxon>Pentapetalae</taxon>
        <taxon>asterids</taxon>
        <taxon>campanulids</taxon>
        <taxon>Asterales</taxon>
        <taxon>Asteraceae</taxon>
        <taxon>Asteroideae</taxon>
        <taxon>Heliantheae alliance</taxon>
        <taxon>Tageteae</taxon>
        <taxon>Tagetes</taxon>
    </lineage>
</organism>
<dbReference type="Proteomes" id="UP001229421">
    <property type="component" value="Unassembled WGS sequence"/>
</dbReference>
<dbReference type="EMBL" id="JAUHHV010000001">
    <property type="protein sequence ID" value="KAK1437110.1"/>
    <property type="molecule type" value="Genomic_DNA"/>
</dbReference>
<name>A0AAD8LGJ0_TARER</name>
<proteinExistence type="predicted"/>
<feature type="region of interest" description="Disordered" evidence="1">
    <location>
        <begin position="20"/>
        <end position="91"/>
    </location>
</feature>
<dbReference type="AlphaFoldDB" id="A0AAD8LGJ0"/>
<sequence length="91" mass="10165">MLRKPLLCRRPRIQSSDLLHLNHHQGTGSGCWPSGPSQPRLEPPDFAVAHPRHHNHTTPHHDQQSPAVAPTFTSSAIGSRRLNHHDRTTLA</sequence>
<evidence type="ECO:0000313" key="3">
    <source>
        <dbReference type="Proteomes" id="UP001229421"/>
    </source>
</evidence>
<evidence type="ECO:0000256" key="1">
    <source>
        <dbReference type="SAM" id="MobiDB-lite"/>
    </source>
</evidence>
<protein>
    <submittedName>
        <fullName evidence="2">Uncharacterized protein</fullName>
    </submittedName>
</protein>
<gene>
    <name evidence="2" type="ORF">QVD17_02895</name>
</gene>